<keyword evidence="6 8" id="KW-1133">Transmembrane helix</keyword>
<feature type="transmembrane region" description="Helical" evidence="8">
    <location>
        <begin position="12"/>
        <end position="33"/>
    </location>
</feature>
<dbReference type="OrthoDB" id="9774335at2"/>
<feature type="transmembrane region" description="Helical" evidence="8">
    <location>
        <begin position="423"/>
        <end position="446"/>
    </location>
</feature>
<accession>G2KPG6</accession>
<dbReference type="CDD" id="cd01116">
    <property type="entry name" value="P_permease"/>
    <property type="match status" value="1"/>
</dbReference>
<dbReference type="RefSeq" id="WP_014102689.1">
    <property type="nucleotide sequence ID" value="NC_016026.1"/>
</dbReference>
<feature type="transmembrane region" description="Helical" evidence="8">
    <location>
        <begin position="106"/>
        <end position="135"/>
    </location>
</feature>
<dbReference type="eggNOG" id="COG1055">
    <property type="taxonomic scope" value="Bacteria"/>
</dbReference>
<evidence type="ECO:0000256" key="8">
    <source>
        <dbReference type="SAM" id="Phobius"/>
    </source>
</evidence>
<proteinExistence type="inferred from homology"/>
<evidence type="ECO:0000313" key="10">
    <source>
        <dbReference type="EMBL" id="AEP09466.1"/>
    </source>
</evidence>
<gene>
    <name evidence="10" type="ordered locus">MICA_1138</name>
</gene>
<reference evidence="10 11" key="1">
    <citation type="journal article" date="2011" name="BMC Genomics">
        <title>Genomic insights into an obligate epibiotic bacterial predator: Micavibrio aeruginosavorus ARL-13.</title>
        <authorList>
            <person name="Wang Z."/>
            <person name="Kadouri D."/>
            <person name="Wu M."/>
        </authorList>
    </citation>
    <scope>NUCLEOTIDE SEQUENCE [LARGE SCALE GENOMIC DNA]</scope>
    <source>
        <strain evidence="10 11">ARL-13</strain>
    </source>
</reference>
<keyword evidence="11" id="KW-1185">Reference proteome</keyword>
<dbReference type="PRINTS" id="PR00758">
    <property type="entry name" value="ARSENICPUMP"/>
</dbReference>
<dbReference type="GO" id="GO:0015105">
    <property type="term" value="F:arsenite transmembrane transporter activity"/>
    <property type="evidence" value="ECO:0007669"/>
    <property type="project" value="InterPro"/>
</dbReference>
<dbReference type="InterPro" id="IPR004680">
    <property type="entry name" value="Cit_transptr-like_dom"/>
</dbReference>
<dbReference type="Proteomes" id="UP000009286">
    <property type="component" value="Chromosome"/>
</dbReference>
<evidence type="ECO:0000313" key="11">
    <source>
        <dbReference type="Proteomes" id="UP000009286"/>
    </source>
</evidence>
<dbReference type="KEGG" id="mai:MICA_1138"/>
<keyword evidence="3" id="KW-0813">Transport</keyword>
<dbReference type="GO" id="GO:0005886">
    <property type="term" value="C:plasma membrane"/>
    <property type="evidence" value="ECO:0007669"/>
    <property type="project" value="UniProtKB-SubCell"/>
</dbReference>
<name>G2KPG6_MICAA</name>
<comment type="similarity">
    <text evidence="2">Belongs to the CitM (TC 2.A.11) transporter family.</text>
</comment>
<feature type="transmembrane region" description="Helical" evidence="8">
    <location>
        <begin position="301"/>
        <end position="323"/>
    </location>
</feature>
<keyword evidence="5 8" id="KW-0812">Transmembrane</keyword>
<evidence type="ECO:0000259" key="9">
    <source>
        <dbReference type="Pfam" id="PF03600"/>
    </source>
</evidence>
<evidence type="ECO:0000256" key="2">
    <source>
        <dbReference type="ARBA" id="ARBA00009843"/>
    </source>
</evidence>
<feature type="transmembrane region" description="Helical" evidence="8">
    <location>
        <begin position="188"/>
        <end position="208"/>
    </location>
</feature>
<evidence type="ECO:0000256" key="3">
    <source>
        <dbReference type="ARBA" id="ARBA00022448"/>
    </source>
</evidence>
<dbReference type="InterPro" id="IPR051475">
    <property type="entry name" value="Diverse_Ion_Transporter"/>
</dbReference>
<dbReference type="InterPro" id="IPR000802">
    <property type="entry name" value="Arsenical_pump_ArsB"/>
</dbReference>
<feature type="transmembrane region" description="Helical" evidence="8">
    <location>
        <begin position="383"/>
        <end position="411"/>
    </location>
</feature>
<evidence type="ECO:0000256" key="6">
    <source>
        <dbReference type="ARBA" id="ARBA00022989"/>
    </source>
</evidence>
<feature type="transmembrane region" description="Helical" evidence="8">
    <location>
        <begin position="147"/>
        <end position="167"/>
    </location>
</feature>
<dbReference type="HOGENOM" id="CLU_011920_4_0_5"/>
<dbReference type="PANTHER" id="PTHR43568">
    <property type="entry name" value="P PROTEIN"/>
    <property type="match status" value="1"/>
</dbReference>
<dbReference type="PANTHER" id="PTHR43568:SF1">
    <property type="entry name" value="P PROTEIN"/>
    <property type="match status" value="1"/>
</dbReference>
<comment type="subcellular location">
    <subcellularLocation>
        <location evidence="1">Cell membrane</location>
        <topology evidence="1">Multi-pass membrane protein</topology>
    </subcellularLocation>
</comment>
<feature type="domain" description="Citrate transporter-like" evidence="9">
    <location>
        <begin position="29"/>
        <end position="389"/>
    </location>
</feature>
<feature type="transmembrane region" description="Helical" evidence="8">
    <location>
        <begin position="70"/>
        <end position="94"/>
    </location>
</feature>
<evidence type="ECO:0000256" key="4">
    <source>
        <dbReference type="ARBA" id="ARBA00022475"/>
    </source>
</evidence>
<dbReference type="EMBL" id="CP002382">
    <property type="protein sequence ID" value="AEP09466.1"/>
    <property type="molecule type" value="Genomic_DNA"/>
</dbReference>
<dbReference type="Pfam" id="PF03600">
    <property type="entry name" value="CitMHS"/>
    <property type="match status" value="1"/>
</dbReference>
<keyword evidence="7 8" id="KW-0472">Membrane</keyword>
<feature type="transmembrane region" description="Helical" evidence="8">
    <location>
        <begin position="40"/>
        <end position="58"/>
    </location>
</feature>
<evidence type="ECO:0000256" key="5">
    <source>
        <dbReference type="ARBA" id="ARBA00022692"/>
    </source>
</evidence>
<dbReference type="STRING" id="856793.MICA_1138"/>
<feature type="transmembrane region" description="Helical" evidence="8">
    <location>
        <begin position="236"/>
        <end position="254"/>
    </location>
</feature>
<evidence type="ECO:0000256" key="7">
    <source>
        <dbReference type="ARBA" id="ARBA00023136"/>
    </source>
</evidence>
<evidence type="ECO:0000256" key="1">
    <source>
        <dbReference type="ARBA" id="ARBA00004651"/>
    </source>
</evidence>
<protein>
    <submittedName>
        <fullName evidence="10">Citrate transporter family protein</fullName>
    </submittedName>
</protein>
<feature type="transmembrane region" description="Helical" evidence="8">
    <location>
        <begin position="261"/>
        <end position="281"/>
    </location>
</feature>
<organism evidence="10 11">
    <name type="scientific">Micavibrio aeruginosavorus (strain ARL-13)</name>
    <dbReference type="NCBI Taxonomy" id="856793"/>
    <lineage>
        <taxon>Bacteria</taxon>
        <taxon>Pseudomonadati</taxon>
        <taxon>Bdellovibrionota</taxon>
        <taxon>Bdellovibrionia</taxon>
        <taxon>Bdellovibrionales</taxon>
        <taxon>Pseudobdellovibrionaceae</taxon>
        <taxon>Micavibrio</taxon>
    </lineage>
</organism>
<dbReference type="AlphaFoldDB" id="G2KPG6"/>
<keyword evidence="4" id="KW-1003">Cell membrane</keyword>
<sequence length="447" mass="48008">MVVDHAAAPQVLFGMDPMMVSTAILIFAYAFIISEKINRTIIALLGGALMIFMGVLNQDMAIKGVDFNTIALLTGMMVIVSITEKTGVFQYVAILSAKLVKANPRALLIVMGLITAMFSALLDNVTTVLLTVPITLLLTDQLKINPYPFLFVQIFASNIGGTATLIGDPPNIMIGSQVGLSFMDFVNNVGLPALLCLIFIMVFFDFFWGRKMVAAESARAAIMRYVPTEAIEDKGLLIKSLIVLALVLAGFILGHDHGLMPGTVALAGAALLMLLQCVGLSAEKQSHKVHESFQSVEWGTIFFFIGLFVLVYGVEVAGVLNLMATKLLDITNNDLFMASMVVLWSSAVLSAIVDNIPFVATMIPLIKSTTAAFGGPDAVMPLWWSLSLGACLGGNGSLIGASANVMVAGFAERAGHRISFLKFMALAFPLMLVTIAISTVYVWWAFF</sequence>
<feature type="transmembrane region" description="Helical" evidence="8">
    <location>
        <begin position="335"/>
        <end position="363"/>
    </location>
</feature>